<dbReference type="InterPro" id="IPR009862">
    <property type="entry name" value="DUF1419"/>
</dbReference>
<sequence>MFEILPPLWMRGEMFAMRSLKIDDRMPDAMVAWGRREMTLTFPITTVREVIARGIVDAQPMAGSAIPTSCYLRPTTGSRASGSSKTTGYICAPTTNWPREQSHSAPTPRNATPAETTTGSWSNAGRSAAMTAWISSTPMALRP</sequence>
<reference evidence="2 3" key="1">
    <citation type="submission" date="2020-08" db="EMBL/GenBank/DDBJ databases">
        <title>Genomic Encyclopedia of Type Strains, Phase IV (KMG-IV): sequencing the most valuable type-strain genomes for metagenomic binning, comparative biology and taxonomic classification.</title>
        <authorList>
            <person name="Goeker M."/>
        </authorList>
    </citation>
    <scope>NUCLEOTIDE SEQUENCE [LARGE SCALE GENOMIC DNA]</scope>
    <source>
        <strain evidence="2 3">DSM 100211</strain>
    </source>
</reference>
<evidence type="ECO:0000313" key="3">
    <source>
        <dbReference type="Proteomes" id="UP000574761"/>
    </source>
</evidence>
<feature type="region of interest" description="Disordered" evidence="1">
    <location>
        <begin position="94"/>
        <end position="126"/>
    </location>
</feature>
<keyword evidence="3" id="KW-1185">Reference proteome</keyword>
<dbReference type="Pfam" id="PF07215">
    <property type="entry name" value="DUF1419"/>
    <property type="match status" value="1"/>
</dbReference>
<gene>
    <name evidence="2" type="ORF">GGQ64_004849</name>
</gene>
<protein>
    <submittedName>
        <fullName evidence="2">Uncharacterized protein</fullName>
    </submittedName>
</protein>
<feature type="compositionally biased region" description="Polar residues" evidence="1">
    <location>
        <begin position="94"/>
        <end position="125"/>
    </location>
</feature>
<dbReference type="Proteomes" id="UP000574761">
    <property type="component" value="Unassembled WGS sequence"/>
</dbReference>
<dbReference type="AlphaFoldDB" id="A0A7W6DFF4"/>
<evidence type="ECO:0000313" key="2">
    <source>
        <dbReference type="EMBL" id="MBB3979605.1"/>
    </source>
</evidence>
<name>A0A7W6DFF4_9HYPH</name>
<accession>A0A7W6DFF4</accession>
<comment type="caution">
    <text evidence="2">The sequence shown here is derived from an EMBL/GenBank/DDBJ whole genome shotgun (WGS) entry which is preliminary data.</text>
</comment>
<evidence type="ECO:0000256" key="1">
    <source>
        <dbReference type="SAM" id="MobiDB-lite"/>
    </source>
</evidence>
<proteinExistence type="predicted"/>
<organism evidence="2 3">
    <name type="scientific">Mycoplana azooxidifex</name>
    <dbReference type="NCBI Taxonomy" id="1636188"/>
    <lineage>
        <taxon>Bacteria</taxon>
        <taxon>Pseudomonadati</taxon>
        <taxon>Pseudomonadota</taxon>
        <taxon>Alphaproteobacteria</taxon>
        <taxon>Hyphomicrobiales</taxon>
        <taxon>Rhizobiaceae</taxon>
        <taxon>Mycoplana</taxon>
    </lineage>
</organism>
<dbReference type="EMBL" id="JACIEE010000012">
    <property type="protein sequence ID" value="MBB3979605.1"/>
    <property type="molecule type" value="Genomic_DNA"/>
</dbReference>